<dbReference type="PANTHER" id="PTHR35273">
    <property type="entry name" value="ALPHA-1,4 POLYGALACTOSAMINIDASE, PUTATIVE (AFU_ORTHOLOGUE AFUA_3G07890)-RELATED"/>
    <property type="match status" value="1"/>
</dbReference>
<dbReference type="RefSeq" id="WP_130505544.1">
    <property type="nucleotide sequence ID" value="NZ_SHLC01000001.1"/>
</dbReference>
<sequence length="282" mass="29703">MTEMHARLIVVAALCVLALTGCTAAPDAAATVRLPPTSGGFDYQLGGAYDTAAPAAVVVRDVTAQPLPGAYNVCYVNGFQTQPGDAELWTAERGELLLRDADGAFVIDPNWPDEYILDPSSESSRRAIFGFIAPLISECAEKGFDAVDLDNLDIASRFTDAASGRIDPAGVLALAGMYVDRAHDDGLAIGQKNAAEMADAGHREIGFDFAVAEGCAAYGECAAYRDVYGEHVLQIEYTDNLPTGFDAVCAADDRAPLTILRDRPLSTPGGAGYAYEQCPDGP</sequence>
<keyword evidence="4" id="KW-1185">Reference proteome</keyword>
<feature type="signal peptide" evidence="1">
    <location>
        <begin position="1"/>
        <end position="24"/>
    </location>
</feature>
<dbReference type="Gene3D" id="3.20.20.70">
    <property type="entry name" value="Aldolase class I"/>
    <property type="match status" value="1"/>
</dbReference>
<dbReference type="InterPro" id="IPR017853">
    <property type="entry name" value="GH"/>
</dbReference>
<organism evidence="3 4">
    <name type="scientific">Microterricola gilva</name>
    <dbReference type="NCBI Taxonomy" id="393267"/>
    <lineage>
        <taxon>Bacteria</taxon>
        <taxon>Bacillati</taxon>
        <taxon>Actinomycetota</taxon>
        <taxon>Actinomycetes</taxon>
        <taxon>Micrococcales</taxon>
        <taxon>Microbacteriaceae</taxon>
        <taxon>Microterricola</taxon>
    </lineage>
</organism>
<gene>
    <name evidence="3" type="ORF">EV379_1471</name>
</gene>
<evidence type="ECO:0000313" key="3">
    <source>
        <dbReference type="EMBL" id="RZU65149.1"/>
    </source>
</evidence>
<dbReference type="InterPro" id="IPR004352">
    <property type="entry name" value="GH114_TIM-barrel"/>
</dbReference>
<reference evidence="3 4" key="1">
    <citation type="submission" date="2019-02" db="EMBL/GenBank/DDBJ databases">
        <title>Sequencing the genomes of 1000 actinobacteria strains.</title>
        <authorList>
            <person name="Klenk H.-P."/>
        </authorList>
    </citation>
    <scope>NUCLEOTIDE SEQUENCE [LARGE SCALE GENOMIC DNA]</scope>
    <source>
        <strain evidence="3 4">DSM 18319</strain>
    </source>
</reference>
<evidence type="ECO:0000313" key="4">
    <source>
        <dbReference type="Proteomes" id="UP000291483"/>
    </source>
</evidence>
<accession>A0A4Q8AMK3</accession>
<dbReference type="PANTHER" id="PTHR35273:SF2">
    <property type="entry name" value="ALPHA-GALACTOSIDASE"/>
    <property type="match status" value="1"/>
</dbReference>
<dbReference type="SUPFAM" id="SSF51445">
    <property type="entry name" value="(Trans)glycosidases"/>
    <property type="match status" value="1"/>
</dbReference>
<protein>
    <submittedName>
        <fullName evidence="3">Glycosyl hydrolase family 114</fullName>
    </submittedName>
</protein>
<comment type="caution">
    <text evidence="3">The sequence shown here is derived from an EMBL/GenBank/DDBJ whole genome shotgun (WGS) entry which is preliminary data.</text>
</comment>
<evidence type="ECO:0000259" key="2">
    <source>
        <dbReference type="Pfam" id="PF03537"/>
    </source>
</evidence>
<dbReference type="GO" id="GO:0016787">
    <property type="term" value="F:hydrolase activity"/>
    <property type="evidence" value="ECO:0007669"/>
    <property type="project" value="UniProtKB-KW"/>
</dbReference>
<proteinExistence type="predicted"/>
<keyword evidence="1" id="KW-0732">Signal</keyword>
<dbReference type="AlphaFoldDB" id="A0A4Q8AMK3"/>
<dbReference type="EMBL" id="SHLC01000001">
    <property type="protein sequence ID" value="RZU65149.1"/>
    <property type="molecule type" value="Genomic_DNA"/>
</dbReference>
<keyword evidence="3" id="KW-0378">Hydrolase</keyword>
<evidence type="ECO:0000256" key="1">
    <source>
        <dbReference type="SAM" id="SignalP"/>
    </source>
</evidence>
<feature type="domain" description="Glycoside-hydrolase family GH114 TIM-barrel" evidence="2">
    <location>
        <begin position="41"/>
        <end position="265"/>
    </location>
</feature>
<dbReference type="Proteomes" id="UP000291483">
    <property type="component" value="Unassembled WGS sequence"/>
</dbReference>
<name>A0A4Q8AMK3_9MICO</name>
<feature type="chain" id="PRO_5020866971" evidence="1">
    <location>
        <begin position="25"/>
        <end position="282"/>
    </location>
</feature>
<dbReference type="OrthoDB" id="319933at2"/>
<dbReference type="PROSITE" id="PS51257">
    <property type="entry name" value="PROKAR_LIPOPROTEIN"/>
    <property type="match status" value="1"/>
</dbReference>
<dbReference type="Pfam" id="PF03537">
    <property type="entry name" value="Glyco_hydro_114"/>
    <property type="match status" value="1"/>
</dbReference>
<dbReference type="InterPro" id="IPR013785">
    <property type="entry name" value="Aldolase_TIM"/>
</dbReference>